<dbReference type="InterPro" id="IPR050682">
    <property type="entry name" value="ModA/WtpA"/>
</dbReference>
<dbReference type="RefSeq" id="WP_284032249.1">
    <property type="nucleotide sequence ID" value="NZ_CP126154.1"/>
</dbReference>
<name>A0ABD5WI11_9EURY</name>
<dbReference type="EMBL" id="JBHTAH010000019">
    <property type="protein sequence ID" value="MFC7071200.1"/>
    <property type="molecule type" value="Genomic_DNA"/>
</dbReference>
<dbReference type="AlphaFoldDB" id="A0ABD5WI11"/>
<evidence type="ECO:0000256" key="1">
    <source>
        <dbReference type="ARBA" id="ARBA00009438"/>
    </source>
</evidence>
<accession>A0ABD5WI11</accession>
<comment type="similarity">
    <text evidence="1">Belongs to the bacterial solute-binding protein 1 family. WtpA subfamily.</text>
</comment>
<proteinExistence type="inferred from homology"/>
<dbReference type="Pfam" id="PF13531">
    <property type="entry name" value="SBP_bac_11"/>
    <property type="match status" value="1"/>
</dbReference>
<dbReference type="Gene3D" id="3.40.190.10">
    <property type="entry name" value="Periplasmic binding protein-like II"/>
    <property type="match status" value="2"/>
</dbReference>
<dbReference type="Proteomes" id="UP001596461">
    <property type="component" value="Unassembled WGS sequence"/>
</dbReference>
<protein>
    <submittedName>
        <fullName evidence="2">Substrate-binding domain-containing protein</fullName>
    </submittedName>
</protein>
<dbReference type="PANTHER" id="PTHR30632:SF16">
    <property type="entry name" value="MOLYBDATE_TUNGSTATE-BINDING PROTEIN WTPA"/>
    <property type="match status" value="1"/>
</dbReference>
<reference evidence="2 3" key="1">
    <citation type="journal article" date="2019" name="Int. J. Syst. Evol. Microbiol.">
        <title>The Global Catalogue of Microorganisms (GCM) 10K type strain sequencing project: providing services to taxonomists for standard genome sequencing and annotation.</title>
        <authorList>
            <consortium name="The Broad Institute Genomics Platform"/>
            <consortium name="The Broad Institute Genome Sequencing Center for Infectious Disease"/>
            <person name="Wu L."/>
            <person name="Ma J."/>
        </authorList>
    </citation>
    <scope>NUCLEOTIDE SEQUENCE [LARGE SCALE GENOMIC DNA]</scope>
    <source>
        <strain evidence="2 3">DT31</strain>
    </source>
</reference>
<comment type="caution">
    <text evidence="2">The sequence shown here is derived from an EMBL/GenBank/DDBJ whole genome shotgun (WGS) entry which is preliminary data.</text>
</comment>
<evidence type="ECO:0000313" key="2">
    <source>
        <dbReference type="EMBL" id="MFC7071200.1"/>
    </source>
</evidence>
<organism evidence="2 3">
    <name type="scientific">Halobaculum lipolyticum</name>
    <dbReference type="NCBI Taxonomy" id="3032001"/>
    <lineage>
        <taxon>Archaea</taxon>
        <taxon>Methanobacteriati</taxon>
        <taxon>Methanobacteriota</taxon>
        <taxon>Stenosarchaea group</taxon>
        <taxon>Halobacteria</taxon>
        <taxon>Halobacteriales</taxon>
        <taxon>Haloferacaceae</taxon>
        <taxon>Halobaculum</taxon>
    </lineage>
</organism>
<dbReference type="GeneID" id="81124083"/>
<dbReference type="PANTHER" id="PTHR30632">
    <property type="entry name" value="MOLYBDATE-BINDING PERIPLASMIC PROTEIN"/>
    <property type="match status" value="1"/>
</dbReference>
<sequence>MPRTRRATLSALAGAVGVAGVAGVVGTRGGPGGDAAESVSLLAAGSLARAVDRRLRPRLDADVDAEFHGSAVCARLVGDGLRDPDVLVLADPALFAGLAEQYTAFATNELVVAYDPERPGGRAVRDADRPFDALLDRDLRWGRTDPDADPLGYRTLFSLRLAADLWGRPYQEALAPGQLFPEAELLAVFESGELDAAVVYRNMAIDHGVAFRSLPPAVNLGAPAHAAAYAEESYELPDGTVVRGTPVEYGAVARRSDPAVESVFGTLVGGDWTGDAFGVPASYPVETSVGGR</sequence>
<gene>
    <name evidence="2" type="ORF">ACFQL9_16265</name>
</gene>
<keyword evidence="3" id="KW-1185">Reference proteome</keyword>
<evidence type="ECO:0000313" key="3">
    <source>
        <dbReference type="Proteomes" id="UP001596461"/>
    </source>
</evidence>
<dbReference type="SUPFAM" id="SSF53850">
    <property type="entry name" value="Periplasmic binding protein-like II"/>
    <property type="match status" value="1"/>
</dbReference>